<feature type="compositionally biased region" description="Acidic residues" evidence="1">
    <location>
        <begin position="59"/>
        <end position="69"/>
    </location>
</feature>
<dbReference type="InterPro" id="IPR029526">
    <property type="entry name" value="PGBD"/>
</dbReference>
<dbReference type="InParanoid" id="A0A6P8UY79"/>
<dbReference type="GeneID" id="117553163"/>
<dbReference type="AlphaFoldDB" id="A0A6P8UY79"/>
<feature type="compositionally biased region" description="Acidic residues" evidence="1">
    <location>
        <begin position="30"/>
        <end position="45"/>
    </location>
</feature>
<accession>A0A6P8UY79</accession>
<name>A0A6P8UY79_GYMAC</name>
<dbReference type="OrthoDB" id="10030973at2759"/>
<dbReference type="Proteomes" id="UP000515161">
    <property type="component" value="Unplaced"/>
</dbReference>
<evidence type="ECO:0000313" key="4">
    <source>
        <dbReference type="RefSeq" id="XP_034082884.1"/>
    </source>
</evidence>
<evidence type="ECO:0000256" key="1">
    <source>
        <dbReference type="SAM" id="MobiDB-lite"/>
    </source>
</evidence>
<dbReference type="PANTHER" id="PTHR46599">
    <property type="entry name" value="PIGGYBAC TRANSPOSABLE ELEMENT-DERIVED PROTEIN 4"/>
    <property type="match status" value="1"/>
</dbReference>
<protein>
    <submittedName>
        <fullName evidence="4">PiggyBac transposable element-derived protein 4-like</fullName>
    </submittedName>
</protein>
<dbReference type="KEGG" id="gacu:117553163"/>
<reference evidence="4" key="1">
    <citation type="submission" date="2025-08" db="UniProtKB">
        <authorList>
            <consortium name="RefSeq"/>
        </authorList>
    </citation>
    <scope>IDENTIFICATION</scope>
</reference>
<sequence length="563" mass="63744">MARHYSTQEALDIIMHSDCEDGSSSSSVDYEADTEEASESTEDASEVGTDQLESNSDSSETESGGEMEEAAAGWTSKNGKVLWSPTNTETLRYVPAARSLTPGPTHYAVARISDSASSFALLMTDDILQHIVSMTNLHGRRSIAEWRDMDTEELQAYVGLLILAGVYRSKNESTLSLWSEKSGRSIFRATMSHRRFHQISRTLRFDDKLSRLRRRDDKLAAFRKVWDMWTHRLPMLFSPFSDVCVDEQLVPFRGRCSFKQYMPKKPAKYGIKIWANCDVKSSYAWRLQVYTGKAAGSPSEVNQGMRVVLEMTEGLQGHIITCGNVFTSFALAEELLGRKLALFGTIRRNKPELPPILLQARARAILSSTFAFTKTHTLVSYIPRRGRNVLLLSTKHRSPDVSDEMKRKPVIIKDYNRCKGGVDNFDKVVATYSCRRRTNRWPLALFLNLVDISHYNAYVLWTSMEPSWQQQKPYRRRLFIEEVGEMLVTPHIKKRGRLPRSSAAATMVSDVQGAAAGPSLISERKSWRQCHFCMDRRVCSTCCKCGKFICKDHSLSICSPCST</sequence>
<dbReference type="PANTHER" id="PTHR46599:SF6">
    <property type="entry name" value="DUAL SPECIFICITY PHOSPHATASE 26"/>
    <property type="match status" value="1"/>
</dbReference>
<evidence type="ECO:0000259" key="2">
    <source>
        <dbReference type="Pfam" id="PF13843"/>
    </source>
</evidence>
<evidence type="ECO:0000313" key="3">
    <source>
        <dbReference type="Proteomes" id="UP000515161"/>
    </source>
</evidence>
<proteinExistence type="predicted"/>
<organism evidence="3 4">
    <name type="scientific">Gymnodraco acuticeps</name>
    <name type="common">Antarctic dragonfish</name>
    <dbReference type="NCBI Taxonomy" id="8218"/>
    <lineage>
        <taxon>Eukaryota</taxon>
        <taxon>Metazoa</taxon>
        <taxon>Chordata</taxon>
        <taxon>Craniata</taxon>
        <taxon>Vertebrata</taxon>
        <taxon>Euteleostomi</taxon>
        <taxon>Actinopterygii</taxon>
        <taxon>Neopterygii</taxon>
        <taxon>Teleostei</taxon>
        <taxon>Neoteleostei</taxon>
        <taxon>Acanthomorphata</taxon>
        <taxon>Eupercaria</taxon>
        <taxon>Perciformes</taxon>
        <taxon>Notothenioidei</taxon>
        <taxon>Bathydraconidae</taxon>
        <taxon>Gymnodraco</taxon>
    </lineage>
</organism>
<gene>
    <name evidence="4" type="primary">LOC117553163</name>
</gene>
<dbReference type="RefSeq" id="XP_034082884.1">
    <property type="nucleotide sequence ID" value="XM_034226993.1"/>
</dbReference>
<feature type="region of interest" description="Disordered" evidence="1">
    <location>
        <begin position="15"/>
        <end position="81"/>
    </location>
</feature>
<feature type="domain" description="PiggyBac transposable element-derived protein" evidence="2">
    <location>
        <begin position="117"/>
        <end position="458"/>
    </location>
</feature>
<keyword evidence="3" id="KW-1185">Reference proteome</keyword>
<dbReference type="Pfam" id="PF13843">
    <property type="entry name" value="DDE_Tnp_1_7"/>
    <property type="match status" value="1"/>
</dbReference>